<dbReference type="KEGG" id="bii:BINDI_0544"/>
<evidence type="ECO:0000256" key="4">
    <source>
        <dbReference type="ARBA" id="ARBA00022989"/>
    </source>
</evidence>
<name>A0A087VU21_9BIFI</name>
<protein>
    <submittedName>
        <fullName evidence="8">ComEC/Rec2-like protein</fullName>
    </submittedName>
</protein>
<reference evidence="8 9" key="1">
    <citation type="journal article" date="2014" name="Appl. Environ. Microbiol.">
        <title>Genomic encyclopedia of type strains of the genus Bifidobacterium.</title>
        <authorList>
            <person name="Milani C."/>
            <person name="Lugli G.A."/>
            <person name="Duranti S."/>
            <person name="Turroni F."/>
            <person name="Bottacini F."/>
            <person name="Mangifesta M."/>
            <person name="Sanchez B."/>
            <person name="Viappiani A."/>
            <person name="Mancabelli L."/>
            <person name="Taminiau B."/>
            <person name="Delcenserie V."/>
            <person name="Barrangou R."/>
            <person name="Margolles A."/>
            <person name="van Sinderen D."/>
            <person name="Ventura M."/>
        </authorList>
    </citation>
    <scope>NUCLEOTIDE SEQUENCE [LARGE SCALE GENOMIC DNA]</scope>
    <source>
        <strain evidence="8 9">LMG 11587</strain>
    </source>
</reference>
<gene>
    <name evidence="8" type="ORF">BINDI_0544</name>
</gene>
<dbReference type="AlphaFoldDB" id="A0A087VU21"/>
<dbReference type="EMBL" id="CP006018">
    <property type="protein sequence ID" value="AIC91824.1"/>
    <property type="molecule type" value="Genomic_DNA"/>
</dbReference>
<comment type="subcellular location">
    <subcellularLocation>
        <location evidence="1">Cell membrane</location>
        <topology evidence="1">Multi-pass membrane protein</topology>
    </subcellularLocation>
</comment>
<evidence type="ECO:0000256" key="1">
    <source>
        <dbReference type="ARBA" id="ARBA00004651"/>
    </source>
</evidence>
<dbReference type="GO" id="GO:0005886">
    <property type="term" value="C:plasma membrane"/>
    <property type="evidence" value="ECO:0007669"/>
    <property type="project" value="UniProtKB-SubCell"/>
</dbReference>
<keyword evidence="3 6" id="KW-0812">Transmembrane</keyword>
<keyword evidence="2" id="KW-1003">Cell membrane</keyword>
<feature type="transmembrane region" description="Helical" evidence="6">
    <location>
        <begin position="61"/>
        <end position="83"/>
    </location>
</feature>
<organism evidence="8 9">
    <name type="scientific">Bifidobacterium [indicum] DSM 20214 = LMG 11587</name>
    <dbReference type="NCBI Taxonomy" id="1341694"/>
    <lineage>
        <taxon>Bacteria</taxon>
        <taxon>Bacillati</taxon>
        <taxon>Actinomycetota</taxon>
        <taxon>Actinomycetes</taxon>
        <taxon>Bifidobacteriales</taxon>
        <taxon>Bifidobacteriaceae</taxon>
        <taxon>Bifidobacterium</taxon>
    </lineage>
</organism>
<dbReference type="HOGENOM" id="CLU_027482_0_0_11"/>
<dbReference type="PANTHER" id="PTHR30619">
    <property type="entry name" value="DNA INTERNALIZATION/COMPETENCE PROTEIN COMEC/REC2"/>
    <property type="match status" value="1"/>
</dbReference>
<feature type="transmembrane region" description="Helical" evidence="6">
    <location>
        <begin position="323"/>
        <end position="341"/>
    </location>
</feature>
<keyword evidence="5 6" id="KW-0472">Membrane</keyword>
<keyword evidence="9" id="KW-1185">Reference proteome</keyword>
<keyword evidence="4 6" id="KW-1133">Transmembrane helix</keyword>
<feature type="domain" description="ComEC/Rec2-related protein" evidence="7">
    <location>
        <begin position="313"/>
        <end position="563"/>
    </location>
</feature>
<feature type="transmembrane region" description="Helical" evidence="6">
    <location>
        <begin position="353"/>
        <end position="377"/>
    </location>
</feature>
<feature type="transmembrane region" description="Helical" evidence="6">
    <location>
        <begin position="398"/>
        <end position="416"/>
    </location>
</feature>
<evidence type="ECO:0000256" key="3">
    <source>
        <dbReference type="ARBA" id="ARBA00022692"/>
    </source>
</evidence>
<evidence type="ECO:0000256" key="6">
    <source>
        <dbReference type="SAM" id="Phobius"/>
    </source>
</evidence>
<feature type="transmembrane region" description="Helical" evidence="6">
    <location>
        <begin position="542"/>
        <end position="564"/>
    </location>
</feature>
<evidence type="ECO:0000256" key="2">
    <source>
        <dbReference type="ARBA" id="ARBA00022475"/>
    </source>
</evidence>
<dbReference type="PANTHER" id="PTHR30619:SF7">
    <property type="entry name" value="BETA-LACTAMASE DOMAIN PROTEIN"/>
    <property type="match status" value="1"/>
</dbReference>
<evidence type="ECO:0000313" key="9">
    <source>
        <dbReference type="Proteomes" id="UP000028569"/>
    </source>
</evidence>
<feature type="transmembrane region" description="Helical" evidence="6">
    <location>
        <begin position="482"/>
        <end position="507"/>
    </location>
</feature>
<dbReference type="Pfam" id="PF03772">
    <property type="entry name" value="Competence"/>
    <property type="match status" value="1"/>
</dbReference>
<sequence>MREQGSRDWRLLPVACTAWITVLLVRTFFRRAHPGLDRPGSKSARIAQTDGLANQGLRGGYWWSMTGLLLAIMLSLGLFLFACGRRRKSPEGRNKARSTAMEARNIDLDRSLSGVRTRLPGIAVVGAAMMVMTVVTLVSQVSEQAGPAYRQVMSGKAQAEIQGRLVSPVKVSERRGWDCRAKLGMNFIVINGVGTPTSEEAVVYARGKSCQMAMAGRYRVSGLLVAATFGQEPLWVEVQEGTKAEELECPGFLHRLVNRMQESFLAQTRPLSDQGRVLVPGLTMGMLGSEGIVFDEWVDGRPAQVVEPVYAARLKEDFRRSGILHLMAVSGGHFMILAAGLTRLMRALRSPPLLTGVVLAGSYLGLGLIMVPSDSVLRAQTMGLMAAMATACRRRSQSINALSWCVILTLVLKPSMASSFGFALSAAAVLGISMLGEAILDRLVDHMPTLLAEPLATTLAAEAGTLPIQILMSQQISLFSPLANLIVAPVVDFATISGLAGMMISWFCPGAGRLLAWVSSWGTGVMEVGATWLGESNIGTLAWPPGGLGILSLVLVEVGILLCVHMIRFTGLLGLDPDQGDMEEVGVSFRPSTWFKAERWLRQTREQVSSMRFASRCNPDKGS</sequence>
<accession>A0A087VU21</accession>
<evidence type="ECO:0000259" key="7">
    <source>
        <dbReference type="Pfam" id="PF03772"/>
    </source>
</evidence>
<feature type="transmembrane region" description="Helical" evidence="6">
    <location>
        <begin position="12"/>
        <end position="29"/>
    </location>
</feature>
<dbReference type="InterPro" id="IPR004477">
    <property type="entry name" value="ComEC_N"/>
</dbReference>
<evidence type="ECO:0000256" key="5">
    <source>
        <dbReference type="ARBA" id="ARBA00023136"/>
    </source>
</evidence>
<dbReference type="NCBIfam" id="TIGR00360">
    <property type="entry name" value="ComEC_N-term"/>
    <property type="match status" value="1"/>
</dbReference>
<dbReference type="InterPro" id="IPR052159">
    <property type="entry name" value="Competence_DNA_uptake"/>
</dbReference>
<evidence type="ECO:0000313" key="8">
    <source>
        <dbReference type="EMBL" id="AIC91824.1"/>
    </source>
</evidence>
<dbReference type="Proteomes" id="UP000028569">
    <property type="component" value="Chromosome"/>
</dbReference>
<proteinExistence type="predicted"/>